<dbReference type="PANTHER" id="PTHR31225">
    <property type="entry name" value="OS04G0344100 PROTEIN-RELATED"/>
    <property type="match status" value="1"/>
</dbReference>
<dbReference type="Proteomes" id="UP000275267">
    <property type="component" value="Unassembled WGS sequence"/>
</dbReference>
<gene>
    <name evidence="4" type="ORF">C2845_PM03G17510</name>
</gene>
<dbReference type="InterPro" id="IPR005630">
    <property type="entry name" value="Terpene_synthase_metal-bd"/>
</dbReference>
<accession>A0A3L6T961</accession>
<dbReference type="PANTHER" id="PTHR31225:SF232">
    <property type="entry name" value="TERPENE SYNTHASE METAL-BINDING DOMAIN-CONTAINING PROTEIN"/>
    <property type="match status" value="1"/>
</dbReference>
<dbReference type="SUPFAM" id="SSF48576">
    <property type="entry name" value="Terpenoid synthases"/>
    <property type="match status" value="1"/>
</dbReference>
<evidence type="ECO:0000313" key="4">
    <source>
        <dbReference type="EMBL" id="RLN33913.1"/>
    </source>
</evidence>
<evidence type="ECO:0000259" key="3">
    <source>
        <dbReference type="Pfam" id="PF03936"/>
    </source>
</evidence>
<keyword evidence="5" id="KW-1185">Reference proteome</keyword>
<dbReference type="EMBL" id="PQIB02000002">
    <property type="protein sequence ID" value="RLN33913.1"/>
    <property type="molecule type" value="Genomic_DNA"/>
</dbReference>
<dbReference type="STRING" id="4540.A0A3L6T961"/>
<dbReference type="InterPro" id="IPR050148">
    <property type="entry name" value="Terpene_synthase-like"/>
</dbReference>
<dbReference type="GO" id="GO:0010333">
    <property type="term" value="F:terpene synthase activity"/>
    <property type="evidence" value="ECO:0007669"/>
    <property type="project" value="InterPro"/>
</dbReference>
<feature type="domain" description="Terpene synthase metal-binding" evidence="3">
    <location>
        <begin position="79"/>
        <end position="180"/>
    </location>
</feature>
<dbReference type="AlphaFoldDB" id="A0A3L6T961"/>
<organism evidence="4 5">
    <name type="scientific">Panicum miliaceum</name>
    <name type="common">Proso millet</name>
    <name type="synonym">Broomcorn millet</name>
    <dbReference type="NCBI Taxonomy" id="4540"/>
    <lineage>
        <taxon>Eukaryota</taxon>
        <taxon>Viridiplantae</taxon>
        <taxon>Streptophyta</taxon>
        <taxon>Embryophyta</taxon>
        <taxon>Tracheophyta</taxon>
        <taxon>Spermatophyta</taxon>
        <taxon>Magnoliopsida</taxon>
        <taxon>Liliopsida</taxon>
        <taxon>Poales</taxon>
        <taxon>Poaceae</taxon>
        <taxon>PACMAD clade</taxon>
        <taxon>Panicoideae</taxon>
        <taxon>Panicodae</taxon>
        <taxon>Paniceae</taxon>
        <taxon>Panicinae</taxon>
        <taxon>Panicum</taxon>
        <taxon>Panicum sect. Panicum</taxon>
    </lineage>
</organism>
<comment type="caution">
    <text evidence="4">The sequence shown here is derived from an EMBL/GenBank/DDBJ whole genome shotgun (WGS) entry which is preliminary data.</text>
</comment>
<protein>
    <recommendedName>
        <fullName evidence="3">Terpene synthase metal-binding domain-containing protein</fullName>
    </recommendedName>
</protein>
<dbReference type="OrthoDB" id="1936865at2759"/>
<dbReference type="InterPro" id="IPR008949">
    <property type="entry name" value="Isoprenoid_synthase_dom_sf"/>
</dbReference>
<feature type="compositionally biased region" description="Acidic residues" evidence="2">
    <location>
        <begin position="54"/>
        <end position="65"/>
    </location>
</feature>
<feature type="region of interest" description="Disordered" evidence="2">
    <location>
        <begin position="52"/>
        <end position="77"/>
    </location>
</feature>
<dbReference type="GO" id="GO:0000287">
    <property type="term" value="F:magnesium ion binding"/>
    <property type="evidence" value="ECO:0007669"/>
    <property type="project" value="InterPro"/>
</dbReference>
<proteinExistence type="predicted"/>
<evidence type="ECO:0000256" key="2">
    <source>
        <dbReference type="SAM" id="MobiDB-lite"/>
    </source>
</evidence>
<evidence type="ECO:0000256" key="1">
    <source>
        <dbReference type="ARBA" id="ARBA00022723"/>
    </source>
</evidence>
<name>A0A3L6T961_PANMI</name>
<dbReference type="Gene3D" id="1.10.600.10">
    <property type="entry name" value="Farnesyl Diphosphate Synthase"/>
    <property type="match status" value="1"/>
</dbReference>
<sequence>MALAAAGVPVVVVCSGDYQQQQASVESSWLHRRSANYQASTWDYDSICSLREEEAGESNDPEGESEAPAAPREIKGRHRRPSFREYLANGWVTSTGPLLLLHALPAAGVAAVGGDGDRPPTLVELSTIFRLCNDCASHEAESQRGDAPSAIACCMEAAWCAGEEHARAAVVQGLIADTWKVFNKEMSSADQSMTMANLCRNLARIIHCIYQDGDGVTSPTHRMKRMVKDLLFNPVLF</sequence>
<evidence type="ECO:0000313" key="5">
    <source>
        <dbReference type="Proteomes" id="UP000275267"/>
    </source>
</evidence>
<dbReference type="GO" id="GO:0016114">
    <property type="term" value="P:terpenoid biosynthetic process"/>
    <property type="evidence" value="ECO:0007669"/>
    <property type="project" value="InterPro"/>
</dbReference>
<reference evidence="5" key="1">
    <citation type="journal article" date="2019" name="Nat. Commun.">
        <title>The genome of broomcorn millet.</title>
        <authorList>
            <person name="Zou C."/>
            <person name="Miki D."/>
            <person name="Li D."/>
            <person name="Tang Q."/>
            <person name="Xiao L."/>
            <person name="Rajput S."/>
            <person name="Deng P."/>
            <person name="Jia W."/>
            <person name="Huang R."/>
            <person name="Zhang M."/>
            <person name="Sun Y."/>
            <person name="Hu J."/>
            <person name="Fu X."/>
            <person name="Schnable P.S."/>
            <person name="Li F."/>
            <person name="Zhang H."/>
            <person name="Feng B."/>
            <person name="Zhu X."/>
            <person name="Liu R."/>
            <person name="Schnable J.C."/>
            <person name="Zhu J.-K."/>
            <person name="Zhang H."/>
        </authorList>
    </citation>
    <scope>NUCLEOTIDE SEQUENCE [LARGE SCALE GENOMIC DNA]</scope>
</reference>
<keyword evidence="1" id="KW-0479">Metal-binding</keyword>
<dbReference type="Pfam" id="PF03936">
    <property type="entry name" value="Terpene_synth_C"/>
    <property type="match status" value="1"/>
</dbReference>